<keyword evidence="3" id="KW-1185">Reference proteome</keyword>
<evidence type="ECO:0000256" key="1">
    <source>
        <dbReference type="SAM" id="MobiDB-lite"/>
    </source>
</evidence>
<name>A0ABQ5H3K8_9ASTR</name>
<feature type="compositionally biased region" description="Acidic residues" evidence="1">
    <location>
        <begin position="1"/>
        <end position="44"/>
    </location>
</feature>
<evidence type="ECO:0000313" key="3">
    <source>
        <dbReference type="Proteomes" id="UP001151760"/>
    </source>
</evidence>
<organism evidence="2 3">
    <name type="scientific">Tanacetum coccineum</name>
    <dbReference type="NCBI Taxonomy" id="301880"/>
    <lineage>
        <taxon>Eukaryota</taxon>
        <taxon>Viridiplantae</taxon>
        <taxon>Streptophyta</taxon>
        <taxon>Embryophyta</taxon>
        <taxon>Tracheophyta</taxon>
        <taxon>Spermatophyta</taxon>
        <taxon>Magnoliopsida</taxon>
        <taxon>eudicotyledons</taxon>
        <taxon>Gunneridae</taxon>
        <taxon>Pentapetalae</taxon>
        <taxon>asterids</taxon>
        <taxon>campanulids</taxon>
        <taxon>Asterales</taxon>
        <taxon>Asteraceae</taxon>
        <taxon>Asteroideae</taxon>
        <taxon>Anthemideae</taxon>
        <taxon>Anthemidinae</taxon>
        <taxon>Tanacetum</taxon>
    </lineage>
</organism>
<feature type="compositionally biased region" description="Pro residues" evidence="1">
    <location>
        <begin position="46"/>
        <end position="61"/>
    </location>
</feature>
<feature type="compositionally biased region" description="Low complexity" evidence="1">
    <location>
        <begin position="62"/>
        <end position="72"/>
    </location>
</feature>
<proteinExistence type="predicted"/>
<evidence type="ECO:0000313" key="2">
    <source>
        <dbReference type="EMBL" id="GJT81772.1"/>
    </source>
</evidence>
<accession>A0ABQ5H3K8</accession>
<dbReference type="Proteomes" id="UP001151760">
    <property type="component" value="Unassembled WGS sequence"/>
</dbReference>
<feature type="region of interest" description="Disordered" evidence="1">
    <location>
        <begin position="1"/>
        <end position="87"/>
    </location>
</feature>
<sequence length="227" mass="25597">MSEEEPYEDLDDEEEDPEEDPKMDLDEEEEDPKMDIDDEEEEEPLPASPPPLSPLRTPPPVSESSSDSDIPVTTTTTVGRPFKGPLSTYEVGEPSSVASASVFSARYELNQLRQDFGILGCRVQSLTRGMGAGRIEIAEAHKEAIRARRRLDKFIWEMSFVVERDIPELMNGSTTTGDRLTLLEQDQVKNREEIQRLKNQVQSANISATLAAMDRDRIEKTQDQDIK</sequence>
<protein>
    <submittedName>
        <fullName evidence="2">Uncharacterized protein</fullName>
    </submittedName>
</protein>
<comment type="caution">
    <text evidence="2">The sequence shown here is derived from an EMBL/GenBank/DDBJ whole genome shotgun (WGS) entry which is preliminary data.</text>
</comment>
<dbReference type="EMBL" id="BQNB010019109">
    <property type="protein sequence ID" value="GJT81772.1"/>
    <property type="molecule type" value="Genomic_DNA"/>
</dbReference>
<gene>
    <name evidence="2" type="ORF">Tco_1056114</name>
</gene>
<reference evidence="2" key="1">
    <citation type="journal article" date="2022" name="Int. J. Mol. Sci.">
        <title>Draft Genome of Tanacetum Coccineum: Genomic Comparison of Closely Related Tanacetum-Family Plants.</title>
        <authorList>
            <person name="Yamashiro T."/>
            <person name="Shiraishi A."/>
            <person name="Nakayama K."/>
            <person name="Satake H."/>
        </authorList>
    </citation>
    <scope>NUCLEOTIDE SEQUENCE</scope>
</reference>
<reference evidence="2" key="2">
    <citation type="submission" date="2022-01" db="EMBL/GenBank/DDBJ databases">
        <authorList>
            <person name="Yamashiro T."/>
            <person name="Shiraishi A."/>
            <person name="Satake H."/>
            <person name="Nakayama K."/>
        </authorList>
    </citation>
    <scope>NUCLEOTIDE SEQUENCE</scope>
</reference>